<evidence type="ECO:0000259" key="2">
    <source>
        <dbReference type="Pfam" id="PF00884"/>
    </source>
</evidence>
<dbReference type="CDD" id="cd16037">
    <property type="entry name" value="sulfatase_like"/>
    <property type="match status" value="1"/>
</dbReference>
<dbReference type="Gene3D" id="3.40.720.10">
    <property type="entry name" value="Alkaline Phosphatase, subunit A"/>
    <property type="match status" value="1"/>
</dbReference>
<evidence type="ECO:0000256" key="1">
    <source>
        <dbReference type="SAM" id="SignalP"/>
    </source>
</evidence>
<dbReference type="InterPro" id="IPR000917">
    <property type="entry name" value="Sulfatase_N"/>
</dbReference>
<feature type="signal peptide" evidence="1">
    <location>
        <begin position="1"/>
        <end position="26"/>
    </location>
</feature>
<feature type="domain" description="Sulfatase N-terminal" evidence="2">
    <location>
        <begin position="47"/>
        <end position="383"/>
    </location>
</feature>
<keyword evidence="4" id="KW-1185">Reference proteome</keyword>
<dbReference type="PROSITE" id="PS51318">
    <property type="entry name" value="TAT"/>
    <property type="match status" value="1"/>
</dbReference>
<dbReference type="SUPFAM" id="SSF53649">
    <property type="entry name" value="Alkaline phosphatase-like"/>
    <property type="match status" value="1"/>
</dbReference>
<dbReference type="EMBL" id="CP019646">
    <property type="protein sequence ID" value="AQQ71059.1"/>
    <property type="molecule type" value="Genomic_DNA"/>
</dbReference>
<proteinExistence type="predicted"/>
<dbReference type="GO" id="GO:0047753">
    <property type="term" value="F:choline-sulfatase activity"/>
    <property type="evidence" value="ECO:0007669"/>
    <property type="project" value="UniProtKB-EC"/>
</dbReference>
<dbReference type="InterPro" id="IPR051849">
    <property type="entry name" value="GAG-degrading_sulfatase"/>
</dbReference>
<dbReference type="KEGG" id="pbas:SMSP2_01423"/>
<gene>
    <name evidence="3" type="primary">betC_6</name>
    <name evidence="3" type="ORF">SMSP2_01423</name>
</gene>
<dbReference type="AlphaFoldDB" id="A0A1Q2MEI2"/>
<reference evidence="4" key="1">
    <citation type="submission" date="2017-02" db="EMBL/GenBank/DDBJ databases">
        <title>Comparative genomics and description of representatives of a novel lineage of planctomycetes thriving in anoxic sediments.</title>
        <authorList>
            <person name="Spring S."/>
            <person name="Bunk B."/>
            <person name="Sproer C."/>
        </authorList>
    </citation>
    <scope>NUCLEOTIDE SEQUENCE [LARGE SCALE GENOMIC DNA]</scope>
    <source>
        <strain evidence="4">SM-Chi-D1</strain>
    </source>
</reference>
<feature type="chain" id="PRO_5012772170" evidence="1">
    <location>
        <begin position="27"/>
        <end position="539"/>
    </location>
</feature>
<accession>A0A1Q2MEI2</accession>
<dbReference type="EC" id="3.1.6.6" evidence="3"/>
<dbReference type="InterPro" id="IPR017850">
    <property type="entry name" value="Alkaline_phosphatase_core_sf"/>
</dbReference>
<dbReference type="PANTHER" id="PTHR46615:SF1">
    <property type="entry name" value="ARYLSULFATASE K"/>
    <property type="match status" value="1"/>
</dbReference>
<organism evidence="3 4">
    <name type="scientific">Limihaloglobus sulfuriphilus</name>
    <dbReference type="NCBI Taxonomy" id="1851148"/>
    <lineage>
        <taxon>Bacteria</taxon>
        <taxon>Pseudomonadati</taxon>
        <taxon>Planctomycetota</taxon>
        <taxon>Phycisphaerae</taxon>
        <taxon>Sedimentisphaerales</taxon>
        <taxon>Sedimentisphaeraceae</taxon>
        <taxon>Limihaloglobus</taxon>
    </lineage>
</organism>
<keyword evidence="3" id="KW-0378">Hydrolase</keyword>
<sequence length="539" mass="61678" precursor="true">MKSDTNKINRRCFLKTVGLSSVTALAAIESLSMAEAEPTPTEKGGIPNILILKSDEHNPFISSVEGDPVVQTPNMQRLARMGTYYENCYCLSPLCTPSRSAYLSGMYVHQIKTYNNCCIFKDDYPTYGEVLKEQGIHTVMVGKTDAYRDANELGFSELFIGTWPAVRNPGDLNISRSPLKVRPMERPDGSLRHEGYGVVEETSSRDRASIEFAINWLKTKALSLNKPWTLEINTSKPHFPNEATQDLWDLYSGHESLPKYDKDCRTARHPYAEDLREHFQTEKYPESSIKGLRRGYYAVITYLDRKLGELLDVLEETGQIKNTIIIYTSDHGEMHGKFGLWWKSAPFDDSARVPLIIAGPGFKKNHRVKTPVNQLDLQACIFETLKCSRPAHWAGSPLQNIPDNDPQRCTFSEYHGHGVRGSWYIIRRRDWKYIWYKSAPNQLFNMRQDPQELSNVIDKYPQKAAELEKELRKICDPDKEHKRSEAYIKMELAAIEAAGKAGKLKIRPGGHAWAAEDIDDFINRKFKRHKSPDLNNWKK</sequence>
<name>A0A1Q2MEI2_9BACT</name>
<dbReference type="Proteomes" id="UP000188181">
    <property type="component" value="Chromosome"/>
</dbReference>
<protein>
    <submittedName>
        <fullName evidence="3">Choline-sulfatase</fullName>
        <ecNumber evidence="3">3.1.6.6</ecNumber>
    </submittedName>
</protein>
<dbReference type="Pfam" id="PF00884">
    <property type="entry name" value="Sulfatase"/>
    <property type="match status" value="1"/>
</dbReference>
<dbReference type="GO" id="GO:0015024">
    <property type="term" value="F:glucuronate-2-sulfatase activity"/>
    <property type="evidence" value="ECO:0007669"/>
    <property type="project" value="TreeGrafter"/>
</dbReference>
<keyword evidence="1" id="KW-0732">Signal</keyword>
<dbReference type="STRING" id="1851148.SMSP2_01423"/>
<evidence type="ECO:0000313" key="4">
    <source>
        <dbReference type="Proteomes" id="UP000188181"/>
    </source>
</evidence>
<evidence type="ECO:0000313" key="3">
    <source>
        <dbReference type="EMBL" id="AQQ71059.1"/>
    </source>
</evidence>
<dbReference type="InterPro" id="IPR006311">
    <property type="entry name" value="TAT_signal"/>
</dbReference>
<dbReference type="PANTHER" id="PTHR46615">
    <property type="entry name" value="ARYLSULFATASE K"/>
    <property type="match status" value="1"/>
</dbReference>
<dbReference type="GO" id="GO:0004065">
    <property type="term" value="F:arylsulfatase activity"/>
    <property type="evidence" value="ECO:0007669"/>
    <property type="project" value="TreeGrafter"/>
</dbReference>
<dbReference type="OrthoDB" id="160733at2"/>